<protein>
    <submittedName>
        <fullName evidence="2">Uncharacterized protein</fullName>
    </submittedName>
</protein>
<accession>A0A448ZYX9</accession>
<gene>
    <name evidence="2" type="ORF">NCTC10113_01369</name>
</gene>
<dbReference type="AlphaFoldDB" id="A0A448ZYX9"/>
<keyword evidence="1" id="KW-0812">Transmembrane</keyword>
<dbReference type="EMBL" id="LR214939">
    <property type="protein sequence ID" value="VEU56460.1"/>
    <property type="molecule type" value="Genomic_DNA"/>
</dbReference>
<evidence type="ECO:0000313" key="2">
    <source>
        <dbReference type="EMBL" id="VEU56460.1"/>
    </source>
</evidence>
<keyword evidence="1" id="KW-1133">Transmembrane helix</keyword>
<proteinExistence type="predicted"/>
<dbReference type="RefSeq" id="WP_024544229.1">
    <property type="nucleotide sequence ID" value="NZ_LR214938.2"/>
</dbReference>
<keyword evidence="2" id="KW-0614">Plasmid</keyword>
<keyword evidence="1" id="KW-0472">Membrane</keyword>
<organism evidence="2">
    <name type="scientific">Metamycoplasma salivarium</name>
    <name type="common">Mycoplasma salivarium</name>
    <dbReference type="NCBI Taxonomy" id="2124"/>
    <lineage>
        <taxon>Bacteria</taxon>
        <taxon>Bacillati</taxon>
        <taxon>Mycoplasmatota</taxon>
        <taxon>Mycoplasmoidales</taxon>
        <taxon>Metamycoplasmataceae</taxon>
        <taxon>Metamycoplasma</taxon>
    </lineage>
</organism>
<feature type="transmembrane region" description="Helical" evidence="1">
    <location>
        <begin position="188"/>
        <end position="210"/>
    </location>
</feature>
<evidence type="ECO:0000256" key="1">
    <source>
        <dbReference type="SAM" id="Phobius"/>
    </source>
</evidence>
<sequence>MATEKTKTTTTTIKAKDLNKEANLGKKKTSGLQRFYISEKWDTKDKENIYFNFKMANSKNVKKFTEFLDAVKEFIAISQTTNKNTRVWFHRDGAYRGSVNVDKAKVIVQELESKKVENKNAINFLQENNLVDMVLDEKPEKIEKKEEPKVDLLANVPEVVEKTQFVVIKDPTVTAVKEEPKPKDKWSILIWTLAGILIFLIVLNILLIILF</sequence>
<name>A0A448ZYX9_METSV</name>
<reference evidence="2" key="1">
    <citation type="submission" date="2019-01" db="EMBL/GenBank/DDBJ databases">
        <authorList>
            <consortium name="Pathogen Informatics"/>
        </authorList>
    </citation>
    <scope>NUCLEOTIDE SEQUENCE [LARGE SCALE GENOMIC DNA]</scope>
    <source>
        <strain evidence="2">NCTC10113</strain>
    </source>
</reference>
<geneLocation type="plasmid" evidence="2">
    <name>2</name>
</geneLocation>